<feature type="transmembrane region" description="Helical" evidence="8">
    <location>
        <begin position="520"/>
        <end position="538"/>
    </location>
</feature>
<evidence type="ECO:0000256" key="1">
    <source>
        <dbReference type="ARBA" id="ARBA00004651"/>
    </source>
</evidence>
<evidence type="ECO:0000256" key="4">
    <source>
        <dbReference type="ARBA" id="ARBA00022475"/>
    </source>
</evidence>
<comment type="similarity">
    <text evidence="2">Belongs to the binding-protein-dependent transport system permease family. FecCD subfamily.</text>
</comment>
<gene>
    <name evidence="9" type="ORF">CCS41_03015</name>
</gene>
<dbReference type="PANTHER" id="PTHR30472">
    <property type="entry name" value="FERRIC ENTEROBACTIN TRANSPORT SYSTEM PERMEASE PROTEIN"/>
    <property type="match status" value="1"/>
</dbReference>
<dbReference type="InterPro" id="IPR037294">
    <property type="entry name" value="ABC_BtuC-like"/>
</dbReference>
<feature type="transmembrane region" description="Helical" evidence="8">
    <location>
        <begin position="423"/>
        <end position="441"/>
    </location>
</feature>
<feature type="transmembrane region" description="Helical" evidence="8">
    <location>
        <begin position="89"/>
        <end position="108"/>
    </location>
</feature>
<evidence type="ECO:0000256" key="6">
    <source>
        <dbReference type="ARBA" id="ARBA00022989"/>
    </source>
</evidence>
<evidence type="ECO:0000256" key="8">
    <source>
        <dbReference type="SAM" id="Phobius"/>
    </source>
</evidence>
<feature type="transmembrane region" description="Helical" evidence="8">
    <location>
        <begin position="114"/>
        <end position="136"/>
    </location>
</feature>
<dbReference type="GO" id="GO:0005886">
    <property type="term" value="C:plasma membrane"/>
    <property type="evidence" value="ECO:0007669"/>
    <property type="project" value="UniProtKB-SubCell"/>
</dbReference>
<evidence type="ECO:0000256" key="5">
    <source>
        <dbReference type="ARBA" id="ARBA00022692"/>
    </source>
</evidence>
<dbReference type="KEGG" id="fsm:CCS41_03015"/>
<feature type="transmembrane region" description="Helical" evidence="8">
    <location>
        <begin position="56"/>
        <end position="77"/>
    </location>
</feature>
<dbReference type="Proteomes" id="UP000261875">
    <property type="component" value="Chromosome"/>
</dbReference>
<keyword evidence="6 8" id="KW-1133">Transmembrane helix</keyword>
<feature type="transmembrane region" description="Helical" evidence="8">
    <location>
        <begin position="545"/>
        <end position="563"/>
    </location>
</feature>
<dbReference type="GO" id="GO:0033214">
    <property type="term" value="P:siderophore-iron import into cell"/>
    <property type="evidence" value="ECO:0007669"/>
    <property type="project" value="TreeGrafter"/>
</dbReference>
<dbReference type="STRING" id="1878942.GCA_900128755_01695"/>
<comment type="subcellular location">
    <subcellularLocation>
        <location evidence="1">Cell membrane</location>
        <topology evidence="1">Multi-pass membrane protein</topology>
    </subcellularLocation>
</comment>
<dbReference type="SUPFAM" id="SSF81345">
    <property type="entry name" value="ABC transporter involved in vitamin B12 uptake, BtuC"/>
    <property type="match status" value="2"/>
</dbReference>
<dbReference type="CDD" id="cd06550">
    <property type="entry name" value="TM_ABC_iron-siderophores_like"/>
    <property type="match status" value="2"/>
</dbReference>
<keyword evidence="10" id="KW-1185">Reference proteome</keyword>
<keyword evidence="4" id="KW-1003">Cell membrane</keyword>
<dbReference type="NCBIfam" id="NF007866">
    <property type="entry name" value="PRK10577.1-2"/>
    <property type="match status" value="1"/>
</dbReference>
<feature type="transmembrane region" description="Helical" evidence="8">
    <location>
        <begin position="389"/>
        <end position="411"/>
    </location>
</feature>
<feature type="transmembrane region" description="Helical" evidence="8">
    <location>
        <begin position="569"/>
        <end position="595"/>
    </location>
</feature>
<dbReference type="AlphaFoldDB" id="A0A2U8I3I2"/>
<feature type="transmembrane region" description="Helical" evidence="8">
    <location>
        <begin position="607"/>
        <end position="624"/>
    </location>
</feature>
<feature type="transmembrane region" description="Helical" evidence="8">
    <location>
        <begin position="447"/>
        <end position="469"/>
    </location>
</feature>
<name>A0A2U8I3I2_9GAMM</name>
<protein>
    <submittedName>
        <fullName evidence="9">Fe3+-hydroxamate ABC transporter permease FhuB</fullName>
    </submittedName>
</protein>
<proteinExistence type="inferred from homology"/>
<evidence type="ECO:0000313" key="10">
    <source>
        <dbReference type="Proteomes" id="UP000261875"/>
    </source>
</evidence>
<evidence type="ECO:0000313" key="9">
    <source>
        <dbReference type="EMBL" id="AWK13687.1"/>
    </source>
</evidence>
<keyword evidence="7 8" id="KW-0472">Membrane</keyword>
<dbReference type="RefSeq" id="WP_072550920.1">
    <property type="nucleotide sequence ID" value="NZ_CP021659.1"/>
</dbReference>
<organism evidence="9 10">
    <name type="scientific">Candidatus Fukatsuia symbiotica</name>
    <dbReference type="NCBI Taxonomy" id="1878942"/>
    <lineage>
        <taxon>Bacteria</taxon>
        <taxon>Pseudomonadati</taxon>
        <taxon>Pseudomonadota</taxon>
        <taxon>Gammaproteobacteria</taxon>
        <taxon>Enterobacterales</taxon>
        <taxon>Yersiniaceae</taxon>
        <taxon>Candidatus Fukatsuia</taxon>
    </lineage>
</organism>
<dbReference type="GO" id="GO:0022857">
    <property type="term" value="F:transmembrane transporter activity"/>
    <property type="evidence" value="ECO:0007669"/>
    <property type="project" value="InterPro"/>
</dbReference>
<sequence>MSVNIKIWLLPILLALPALALTLYNMQYQLPFSLWWQAMTAPDINNISQIVMHYSILPRSVVSLLVGAGLGLAGLLFQQVLKNPLAEPATLGVSAGAKLGITAAILLAVPSDSWMMSIAALSGAILVALMVIGLSWGKQISPVTLILAGLVMGLYCGALNSLIALFNHEKLQSMFVWASGALNQHDWHNVTGLIFLLLVALILSALLIRPLTLLGIDDGIAKNLGLRLKCARLAALALAVLISSEIVNAVGVIGFIGLFSPLLARICGARRLTQRIVLAPLIGALLLWLTDQVVQSLAHVWHDIPTGSATALVGAPVLLLFLPKLLTNANLPTVRQGYYVAKGHNHVFSWITIGIAILVLTFVVALLFGRGSNGWFWAQGKQIQELLPWRLPRVIAALAAGMMLGVAGSLIQKLTINPMASPEVLGISSGAALGVLVLMMLVSENTIVWFLPAGSIGAALTLLLVMVVAGRRNGFSAQRMLLAGIAVSTVFTTLVVMILASGDPRTGILLAWLAGSTYNVSAAQAWRTLILAVILIATTPLCRRWLVLLPLGTVTAKAVGMALAQSRIIILLIASSLTAAATLMTGPLSFVGLMAPHMARLLGFKRAMPQLTIAALIGGVLMMFADWSGRMVMFPYQIPAGLLATLIGVPYFILLLRKQDK</sequence>
<dbReference type="EMBL" id="CP021659">
    <property type="protein sequence ID" value="AWK13687.1"/>
    <property type="molecule type" value="Genomic_DNA"/>
</dbReference>
<dbReference type="Gene3D" id="1.10.3470.10">
    <property type="entry name" value="ABC transporter involved in vitamin B12 uptake, BtuC"/>
    <property type="match status" value="2"/>
</dbReference>
<feature type="transmembrane region" description="Helical" evidence="8">
    <location>
        <begin position="636"/>
        <end position="656"/>
    </location>
</feature>
<feature type="transmembrane region" description="Helical" evidence="8">
    <location>
        <begin position="143"/>
        <end position="167"/>
    </location>
</feature>
<feature type="transmembrane region" description="Helical" evidence="8">
    <location>
        <begin position="347"/>
        <end position="369"/>
    </location>
</feature>
<accession>A0A2U8I3I2</accession>
<feature type="transmembrane region" description="Helical" evidence="8">
    <location>
        <begin position="187"/>
        <end position="208"/>
    </location>
</feature>
<keyword evidence="3" id="KW-0813">Transport</keyword>
<feature type="transmembrane region" description="Helical" evidence="8">
    <location>
        <begin position="306"/>
        <end position="326"/>
    </location>
</feature>
<dbReference type="OrthoDB" id="9811721at2"/>
<evidence type="ECO:0000256" key="7">
    <source>
        <dbReference type="ARBA" id="ARBA00023136"/>
    </source>
</evidence>
<feature type="transmembrane region" description="Helical" evidence="8">
    <location>
        <begin position="481"/>
        <end position="500"/>
    </location>
</feature>
<dbReference type="InterPro" id="IPR000522">
    <property type="entry name" value="ABC_transptr_permease_BtuC"/>
</dbReference>
<evidence type="ECO:0000256" key="2">
    <source>
        <dbReference type="ARBA" id="ARBA00007935"/>
    </source>
</evidence>
<dbReference type="NCBIfam" id="NF007868">
    <property type="entry name" value="PRK10577.1-5"/>
    <property type="match status" value="1"/>
</dbReference>
<keyword evidence="5 8" id="KW-0812">Transmembrane</keyword>
<dbReference type="PANTHER" id="PTHR30472:SF37">
    <property type="entry name" value="FE(3+) DICITRATE TRANSPORT SYSTEM PERMEASE PROTEIN FECD-RELATED"/>
    <property type="match status" value="1"/>
</dbReference>
<evidence type="ECO:0000256" key="3">
    <source>
        <dbReference type="ARBA" id="ARBA00022448"/>
    </source>
</evidence>
<dbReference type="Pfam" id="PF01032">
    <property type="entry name" value="FecCD"/>
    <property type="match status" value="2"/>
</dbReference>
<reference evidence="9 10" key="1">
    <citation type="submission" date="2017-05" db="EMBL/GenBank/DDBJ databases">
        <title>Genome sequence of Candidatus Fukatsuia symbiotica and Candidatus Hamiltonella defensa from Acyrthosiphon pisum strain 5D.</title>
        <authorList>
            <person name="Patel V.A."/>
            <person name="Chevignon G."/>
            <person name="Russell J.A."/>
            <person name="Oliver K.M."/>
        </authorList>
    </citation>
    <scope>NUCLEOTIDE SEQUENCE [LARGE SCALE GENOMIC DNA]</scope>
    <source>
        <strain evidence="9 10">5D</strain>
    </source>
</reference>